<comment type="caution">
    <text evidence="1">The sequence shown here is derived from an EMBL/GenBank/DDBJ whole genome shotgun (WGS) entry which is preliminary data.</text>
</comment>
<dbReference type="EMBL" id="FCOL02000045">
    <property type="protein sequence ID" value="SAL78563.1"/>
    <property type="molecule type" value="Genomic_DNA"/>
</dbReference>
<evidence type="ECO:0000313" key="1">
    <source>
        <dbReference type="EMBL" id="SAL78563.1"/>
    </source>
</evidence>
<proteinExistence type="predicted"/>
<gene>
    <name evidence="1" type="ORF">AWB67_05287</name>
</gene>
<sequence>MEGTAVNDEEMNIAQGRIEVKLVGDRQPPLTGLCSVPAEDGYVIAVERVDGVMPNELEAMPLPIAIGMRRQKMRRHPK</sequence>
<protein>
    <submittedName>
        <fullName evidence="1">Uncharacterized protein</fullName>
    </submittedName>
</protein>
<dbReference type="AlphaFoldDB" id="A0A158KCT6"/>
<dbReference type="Proteomes" id="UP000054925">
    <property type="component" value="Unassembled WGS sequence"/>
</dbReference>
<reference evidence="1" key="1">
    <citation type="submission" date="2016-01" db="EMBL/GenBank/DDBJ databases">
        <authorList>
            <person name="Peeters C."/>
        </authorList>
    </citation>
    <scope>NUCLEOTIDE SEQUENCE [LARGE SCALE GENOMIC DNA]</scope>
    <source>
        <strain evidence="1">LMG 22937</strain>
    </source>
</reference>
<keyword evidence="2" id="KW-1185">Reference proteome</keyword>
<name>A0A158KCT6_9BURK</name>
<organism evidence="1 2">
    <name type="scientific">Caballeronia terrestris</name>
    <dbReference type="NCBI Taxonomy" id="1226301"/>
    <lineage>
        <taxon>Bacteria</taxon>
        <taxon>Pseudomonadati</taxon>
        <taxon>Pseudomonadota</taxon>
        <taxon>Betaproteobacteria</taxon>
        <taxon>Burkholderiales</taxon>
        <taxon>Burkholderiaceae</taxon>
        <taxon>Caballeronia</taxon>
    </lineage>
</organism>
<accession>A0A158KCT6</accession>
<evidence type="ECO:0000313" key="2">
    <source>
        <dbReference type="Proteomes" id="UP000054925"/>
    </source>
</evidence>